<dbReference type="RefSeq" id="XP_007831130.1">
    <property type="nucleotide sequence ID" value="XM_007832939.1"/>
</dbReference>
<keyword evidence="1" id="KW-0812">Transmembrane</keyword>
<keyword evidence="3" id="KW-1185">Reference proteome</keyword>
<dbReference type="AlphaFoldDB" id="W3XAN1"/>
<dbReference type="KEGG" id="pfy:PFICI_04358"/>
<gene>
    <name evidence="2" type="ORF">PFICI_04358</name>
</gene>
<keyword evidence="1" id="KW-0472">Membrane</keyword>
<dbReference type="HOGENOM" id="CLU_2606779_0_0_1"/>
<name>W3XAN1_PESFW</name>
<sequence length="79" mass="9084">MHRRTAASKGAYIIEHEDKSKEPRVAGDCDSKPITWYEDATDSSAATARMMLIQWLATFAIIGGLWWYFFDEIRAMLKI</sequence>
<dbReference type="Proteomes" id="UP000030651">
    <property type="component" value="Unassembled WGS sequence"/>
</dbReference>
<organism evidence="2 3">
    <name type="scientific">Pestalotiopsis fici (strain W106-1 / CGMCC3.15140)</name>
    <dbReference type="NCBI Taxonomy" id="1229662"/>
    <lineage>
        <taxon>Eukaryota</taxon>
        <taxon>Fungi</taxon>
        <taxon>Dikarya</taxon>
        <taxon>Ascomycota</taxon>
        <taxon>Pezizomycotina</taxon>
        <taxon>Sordariomycetes</taxon>
        <taxon>Xylariomycetidae</taxon>
        <taxon>Amphisphaeriales</taxon>
        <taxon>Sporocadaceae</taxon>
        <taxon>Pestalotiopsis</taxon>
    </lineage>
</organism>
<dbReference type="OrthoDB" id="10395589at2759"/>
<dbReference type="InParanoid" id="W3XAN1"/>
<reference evidence="3" key="1">
    <citation type="journal article" date="2015" name="BMC Genomics">
        <title>Genomic and transcriptomic analysis of the endophytic fungus Pestalotiopsis fici reveals its lifestyle and high potential for synthesis of natural products.</title>
        <authorList>
            <person name="Wang X."/>
            <person name="Zhang X."/>
            <person name="Liu L."/>
            <person name="Xiang M."/>
            <person name="Wang W."/>
            <person name="Sun X."/>
            <person name="Che Y."/>
            <person name="Guo L."/>
            <person name="Liu G."/>
            <person name="Guo L."/>
            <person name="Wang C."/>
            <person name="Yin W.B."/>
            <person name="Stadler M."/>
            <person name="Zhang X."/>
            <person name="Liu X."/>
        </authorList>
    </citation>
    <scope>NUCLEOTIDE SEQUENCE [LARGE SCALE GENOMIC DNA]</scope>
    <source>
        <strain evidence="3">W106-1 / CGMCC3.15140</strain>
    </source>
</reference>
<feature type="transmembrane region" description="Helical" evidence="1">
    <location>
        <begin position="52"/>
        <end position="70"/>
    </location>
</feature>
<dbReference type="GeneID" id="19269371"/>
<dbReference type="EMBL" id="KI912111">
    <property type="protein sequence ID" value="ETS82482.1"/>
    <property type="molecule type" value="Genomic_DNA"/>
</dbReference>
<evidence type="ECO:0000313" key="2">
    <source>
        <dbReference type="EMBL" id="ETS82482.1"/>
    </source>
</evidence>
<keyword evidence="1" id="KW-1133">Transmembrane helix</keyword>
<evidence type="ECO:0000256" key="1">
    <source>
        <dbReference type="SAM" id="Phobius"/>
    </source>
</evidence>
<accession>W3XAN1</accession>
<protein>
    <submittedName>
        <fullName evidence="2">Uncharacterized protein</fullName>
    </submittedName>
</protein>
<proteinExistence type="predicted"/>
<evidence type="ECO:0000313" key="3">
    <source>
        <dbReference type="Proteomes" id="UP000030651"/>
    </source>
</evidence>